<keyword evidence="1" id="KW-1133">Transmembrane helix</keyword>
<keyword evidence="1" id="KW-0812">Transmembrane</keyword>
<feature type="transmembrane region" description="Helical" evidence="1">
    <location>
        <begin position="6"/>
        <end position="27"/>
    </location>
</feature>
<evidence type="ECO:0000256" key="1">
    <source>
        <dbReference type="SAM" id="Phobius"/>
    </source>
</evidence>
<protein>
    <submittedName>
        <fullName evidence="2">Uncharacterized protein</fullName>
    </submittedName>
</protein>
<feature type="transmembrane region" description="Helical" evidence="1">
    <location>
        <begin position="117"/>
        <end position="139"/>
    </location>
</feature>
<evidence type="ECO:0000313" key="3">
    <source>
        <dbReference type="Proteomes" id="UP000623301"/>
    </source>
</evidence>
<evidence type="ECO:0000313" key="2">
    <source>
        <dbReference type="EMBL" id="MBJ2173168.1"/>
    </source>
</evidence>
<sequence length="174" mass="20454">MNNKFVLSLFFLVALLISIIFIDIFILPKTTINDTVVETKELLERIGDSDKYKVVGYKCKTSKGYVFHIQSIGFLAKQKNEVKLKLTLLLKNVIGLKSKNKDYSDILYSNTVYELKYFYLFVLGSLIINIIIIYFNLFIKRNSLWNFIGFNFLLILFWLIIEYSLKLQSPLFKF</sequence>
<dbReference type="Proteomes" id="UP000623301">
    <property type="component" value="Unassembled WGS sequence"/>
</dbReference>
<feature type="transmembrane region" description="Helical" evidence="1">
    <location>
        <begin position="145"/>
        <end position="165"/>
    </location>
</feature>
<accession>A0ABS0WMI0</accession>
<comment type="caution">
    <text evidence="2">The sequence shown here is derived from an EMBL/GenBank/DDBJ whole genome shotgun (WGS) entry which is preliminary data.</text>
</comment>
<dbReference type="EMBL" id="JAEHFJ010000001">
    <property type="protein sequence ID" value="MBJ2173168.1"/>
    <property type="molecule type" value="Genomic_DNA"/>
</dbReference>
<keyword evidence="1" id="KW-0472">Membrane</keyword>
<dbReference type="RefSeq" id="WP_198839964.1">
    <property type="nucleotide sequence ID" value="NZ_JAEHFJ010000001.1"/>
</dbReference>
<gene>
    <name evidence="2" type="ORF">JBL43_02885</name>
</gene>
<proteinExistence type="predicted"/>
<organism evidence="2 3">
    <name type="scientific">Aureibaculum flavum</name>
    <dbReference type="NCBI Taxonomy" id="2795986"/>
    <lineage>
        <taxon>Bacteria</taxon>
        <taxon>Pseudomonadati</taxon>
        <taxon>Bacteroidota</taxon>
        <taxon>Flavobacteriia</taxon>
        <taxon>Flavobacteriales</taxon>
        <taxon>Flavobacteriaceae</taxon>
        <taxon>Aureibaculum</taxon>
    </lineage>
</organism>
<name>A0ABS0WMI0_9FLAO</name>
<reference evidence="2 3" key="1">
    <citation type="submission" date="2020-12" db="EMBL/GenBank/DDBJ databases">
        <title>Aureibaculum luteum sp. nov. and Aureibaculum flavum sp. nov., novel members of the family Flavobacteriaceae isolated from Antarctic intertidal sediments.</title>
        <authorList>
            <person name="He X."/>
            <person name="Zhang X."/>
        </authorList>
    </citation>
    <scope>NUCLEOTIDE SEQUENCE [LARGE SCALE GENOMIC DNA]</scope>
    <source>
        <strain evidence="2 3">A20</strain>
    </source>
</reference>
<keyword evidence="3" id="KW-1185">Reference proteome</keyword>